<dbReference type="PANTHER" id="PTHR44566:SF1">
    <property type="entry name" value="WD REPEAT-CONTAINING PROTEIN 25"/>
    <property type="match status" value="1"/>
</dbReference>
<dbReference type="AlphaFoldDB" id="A0AAD9TNG9"/>
<feature type="repeat" description="WD" evidence="1">
    <location>
        <begin position="71"/>
        <end position="112"/>
    </location>
</feature>
<dbReference type="PROSITE" id="PS50082">
    <property type="entry name" value="WD_REPEATS_2"/>
    <property type="match status" value="1"/>
</dbReference>
<comment type="caution">
    <text evidence="3">The sequence shown here is derived from an EMBL/GenBank/DDBJ whole genome shotgun (WGS) entry which is preliminary data.</text>
</comment>
<gene>
    <name evidence="3" type="ORF">Ddye_027119</name>
</gene>
<dbReference type="InterPro" id="IPR015943">
    <property type="entry name" value="WD40/YVTN_repeat-like_dom_sf"/>
</dbReference>
<protein>
    <submittedName>
        <fullName evidence="3">Uncharacterized protein</fullName>
    </submittedName>
</protein>
<dbReference type="Proteomes" id="UP001280121">
    <property type="component" value="Unassembled WGS sequence"/>
</dbReference>
<proteinExistence type="predicted"/>
<sequence length="144" mass="15866">MLKREQAATPLSVTGAPSVPDPSPSKDPDPLVVVSPPGHAQQAEFLERWSMALRCHRKAVNAIHGHESCVLSFHNAAVKNVKWSQQGHFVLSCGYDHSLRLTDVEKSIGTQNFKEEYVVRVMKFHPDNSNLFLAGGVLSDCGIY</sequence>
<dbReference type="EMBL" id="JANJYI010000008">
    <property type="protein sequence ID" value="KAK2639324.1"/>
    <property type="molecule type" value="Genomic_DNA"/>
</dbReference>
<dbReference type="SUPFAM" id="SSF50978">
    <property type="entry name" value="WD40 repeat-like"/>
    <property type="match status" value="1"/>
</dbReference>
<dbReference type="InterPro" id="IPR036322">
    <property type="entry name" value="WD40_repeat_dom_sf"/>
</dbReference>
<evidence type="ECO:0000256" key="2">
    <source>
        <dbReference type="SAM" id="MobiDB-lite"/>
    </source>
</evidence>
<dbReference type="InterPro" id="IPR053053">
    <property type="entry name" value="WD_repeat_protein"/>
</dbReference>
<reference evidence="3" key="1">
    <citation type="journal article" date="2023" name="Plant J.">
        <title>Genome sequences and population genomics provide insights into the demographic history, inbreeding, and mutation load of two 'living fossil' tree species of Dipteronia.</title>
        <authorList>
            <person name="Feng Y."/>
            <person name="Comes H.P."/>
            <person name="Chen J."/>
            <person name="Zhu S."/>
            <person name="Lu R."/>
            <person name="Zhang X."/>
            <person name="Li P."/>
            <person name="Qiu J."/>
            <person name="Olsen K.M."/>
            <person name="Qiu Y."/>
        </authorList>
    </citation>
    <scope>NUCLEOTIDE SEQUENCE</scope>
    <source>
        <strain evidence="3">KIB01</strain>
    </source>
</reference>
<dbReference type="SMART" id="SM00320">
    <property type="entry name" value="WD40"/>
    <property type="match status" value="1"/>
</dbReference>
<dbReference type="Gene3D" id="2.130.10.10">
    <property type="entry name" value="YVTN repeat-like/Quinoprotein amine dehydrogenase"/>
    <property type="match status" value="1"/>
</dbReference>
<organism evidence="3 4">
    <name type="scientific">Dipteronia dyeriana</name>
    <dbReference type="NCBI Taxonomy" id="168575"/>
    <lineage>
        <taxon>Eukaryota</taxon>
        <taxon>Viridiplantae</taxon>
        <taxon>Streptophyta</taxon>
        <taxon>Embryophyta</taxon>
        <taxon>Tracheophyta</taxon>
        <taxon>Spermatophyta</taxon>
        <taxon>Magnoliopsida</taxon>
        <taxon>eudicotyledons</taxon>
        <taxon>Gunneridae</taxon>
        <taxon>Pentapetalae</taxon>
        <taxon>rosids</taxon>
        <taxon>malvids</taxon>
        <taxon>Sapindales</taxon>
        <taxon>Sapindaceae</taxon>
        <taxon>Hippocastanoideae</taxon>
        <taxon>Acereae</taxon>
        <taxon>Dipteronia</taxon>
    </lineage>
</organism>
<evidence type="ECO:0000313" key="4">
    <source>
        <dbReference type="Proteomes" id="UP001280121"/>
    </source>
</evidence>
<accession>A0AAD9TNG9</accession>
<keyword evidence="4" id="KW-1185">Reference proteome</keyword>
<dbReference type="Pfam" id="PF00400">
    <property type="entry name" value="WD40"/>
    <property type="match status" value="1"/>
</dbReference>
<dbReference type="PANTHER" id="PTHR44566">
    <property type="entry name" value="TRANSDUCIN/WD40 REPEAT-LIKE SUPERFAMILY PROTEIN"/>
    <property type="match status" value="1"/>
</dbReference>
<name>A0AAD9TNG9_9ROSI</name>
<feature type="region of interest" description="Disordered" evidence="2">
    <location>
        <begin position="1"/>
        <end position="31"/>
    </location>
</feature>
<evidence type="ECO:0000313" key="3">
    <source>
        <dbReference type="EMBL" id="KAK2639324.1"/>
    </source>
</evidence>
<dbReference type="InterPro" id="IPR001680">
    <property type="entry name" value="WD40_rpt"/>
</dbReference>
<evidence type="ECO:0000256" key="1">
    <source>
        <dbReference type="PROSITE-ProRule" id="PRU00221"/>
    </source>
</evidence>
<keyword evidence="1" id="KW-0853">WD repeat</keyword>